<accession>A0ABV4XF61</accession>
<dbReference type="RefSeq" id="WP_413274321.1">
    <property type="nucleotide sequence ID" value="NZ_JBHFNQ010000220.1"/>
</dbReference>
<proteinExistence type="predicted"/>
<gene>
    <name evidence="3" type="ORF">ACE1CC_31180</name>
</gene>
<sequence length="1207" mass="139822">MIAENLGRLFEVGFNIGILAYIEQHKIKHNFGDLYQRDLQHFKFPKMLERIVSDDRTISDKDIQRIEKWCLYLLQKGFLSGLNFFGEYIKSTGWTDRQKSNLEILYYQCSFGDANSIKTYPKSEEQEYIDLLSQFHKPDLLKNRLFWSRYKQKGEFLKADTLMLLRHRQEFRILSVDLSIFSVKSAKDILDFEDKDMQNQRRLLQREIAYLRSKSVFAKLRIDTGNNDDLGLSLPPDLRRYFTAFKRQDKESAKLIQAGSYAGSFYQFLREIDILNDRTSVVFNVVGYSDRGISAMSLRPENLEVLNTCSEIYQNELREQEITQARKEILHLIQLNASRSFANGKPFIKQVLEIPTDTTTIISHTETINNFSSTLELRNEHAELIKKSLDSDKTYLFLTGNPGIGKTTAIVDFLKAHVNEGFLFFYVSPRKQVNLDIIEKFKDSVTGKLDEETFCINTNSQLIEENSWRCVVNYNSEKRQGDFTGNGVYFFDSSLEIERKTSRQKALKRKNEDEIVATNRRSKGVLSCLCEAINTTIKSEISHNIVATACIQSLRITENGKNTLEHFTNIFKSAYIQRENKVIPAEMRKISARIKHLFIMIDEITGDDSGVEFLNEISKILKRYKLTDSQHGFNTKVIVADASIVDRDVIKQHLSETSPEPDKIFFRRASSQAIQPLSFQEFEFKRSPAVAINANSYPASSLTITYKLFVESLLFDEDTFAATRDHLKKRVQNQIVQDINTLWNRPDAGQIIVYIQDKRKLQELIEKIKQQRGEFVKNQDYLEIHANLSDNDKTAIHEHKNQVKIIFMTSSASRGLSFPKAKHILVEIPHFRVESNLMEIIQVIYRGRGDYYEDGIKKTLDDREKELMFYLSDRAIYYNDDKQLSLRESTINLLNILLIIKSCVLTRIQGYGQIGREKFLMIPIGGKSVSTAGKTFSGQLANLIKDLKNEYHRYPNHKVLKEVYTSLEQLLSRAKFTLNPRNSDSQNSDSYSYLQLREVFSSKFTDSVNNGFDSLLKLGNLETGLINGSLLVVPIADKKLEETYEMRLMEIATHATEELINKMLAIHHSSDYPGRLRSAIKNAIELVDKVRDSSDRTQFFQQNSQRLDRYYALPLFSFISAEAMSEYFAEEPEEAEDERFRDILATYIHHLYPTDKTLPIGYKYKEFPFVVFSSYSLEEMREKIFTDKYLLTSNELNVLNLILSKAE</sequence>
<feature type="coiled-coil region" evidence="1">
    <location>
        <begin position="751"/>
        <end position="778"/>
    </location>
</feature>
<dbReference type="Pfam" id="PF00271">
    <property type="entry name" value="Helicase_C"/>
    <property type="match status" value="1"/>
</dbReference>
<evidence type="ECO:0000259" key="2">
    <source>
        <dbReference type="PROSITE" id="PS51194"/>
    </source>
</evidence>
<dbReference type="InterPro" id="IPR001650">
    <property type="entry name" value="Helicase_C-like"/>
</dbReference>
<reference evidence="3 4" key="1">
    <citation type="submission" date="2024-09" db="EMBL/GenBank/DDBJ databases">
        <title>Floridaenema gen nov. (Aerosakkonemataceae, Aerosakkonematales ord. nov., Cyanobacteria) from benthic tropical and subtropical fresh waters, with the description of four new species.</title>
        <authorList>
            <person name="Moretto J.A."/>
            <person name="Berthold D.E."/>
            <person name="Lefler F.W."/>
            <person name="Huang I.-S."/>
            <person name="Laughinghouse H. IV."/>
        </authorList>
    </citation>
    <scope>NUCLEOTIDE SEQUENCE [LARGE SCALE GENOMIC DNA]</scope>
    <source>
        <strain evidence="3 4">BLCC-F46</strain>
    </source>
</reference>
<evidence type="ECO:0000313" key="3">
    <source>
        <dbReference type="EMBL" id="MFB2881339.1"/>
    </source>
</evidence>
<name>A0ABV4XF61_9CYAN</name>
<comment type="caution">
    <text evidence="3">The sequence shown here is derived from an EMBL/GenBank/DDBJ whole genome shotgun (WGS) entry which is preliminary data.</text>
</comment>
<keyword evidence="4" id="KW-1185">Reference proteome</keyword>
<dbReference type="Proteomes" id="UP001576774">
    <property type="component" value="Unassembled WGS sequence"/>
</dbReference>
<dbReference type="Gene3D" id="3.40.50.300">
    <property type="entry name" value="P-loop containing nucleotide triphosphate hydrolases"/>
    <property type="match status" value="1"/>
</dbReference>
<dbReference type="SUPFAM" id="SSF52540">
    <property type="entry name" value="P-loop containing nucleoside triphosphate hydrolases"/>
    <property type="match status" value="1"/>
</dbReference>
<organism evidence="3 4">
    <name type="scientific">Floridaenema aerugineum BLCC-F46</name>
    <dbReference type="NCBI Taxonomy" id="3153654"/>
    <lineage>
        <taxon>Bacteria</taxon>
        <taxon>Bacillati</taxon>
        <taxon>Cyanobacteriota</taxon>
        <taxon>Cyanophyceae</taxon>
        <taxon>Oscillatoriophycideae</taxon>
        <taxon>Aerosakkonematales</taxon>
        <taxon>Aerosakkonemataceae</taxon>
        <taxon>Floridanema</taxon>
        <taxon>Floridanema aerugineum</taxon>
    </lineage>
</organism>
<keyword evidence="3" id="KW-0378">Hydrolase</keyword>
<feature type="domain" description="Helicase C-terminal" evidence="2">
    <location>
        <begin position="734"/>
        <end position="897"/>
    </location>
</feature>
<dbReference type="PROSITE" id="PS51194">
    <property type="entry name" value="HELICASE_CTER"/>
    <property type="match status" value="1"/>
</dbReference>
<keyword evidence="1" id="KW-0175">Coiled coil</keyword>
<dbReference type="GO" id="GO:0004386">
    <property type="term" value="F:helicase activity"/>
    <property type="evidence" value="ECO:0007669"/>
    <property type="project" value="UniProtKB-KW"/>
</dbReference>
<protein>
    <submittedName>
        <fullName evidence="3">Helicase-related protein</fullName>
    </submittedName>
</protein>
<keyword evidence="3" id="KW-0067">ATP-binding</keyword>
<dbReference type="InterPro" id="IPR027417">
    <property type="entry name" value="P-loop_NTPase"/>
</dbReference>
<evidence type="ECO:0000256" key="1">
    <source>
        <dbReference type="SAM" id="Coils"/>
    </source>
</evidence>
<dbReference type="EMBL" id="JBHFNQ010000220">
    <property type="protein sequence ID" value="MFB2881339.1"/>
    <property type="molecule type" value="Genomic_DNA"/>
</dbReference>
<keyword evidence="3" id="KW-0347">Helicase</keyword>
<evidence type="ECO:0000313" key="4">
    <source>
        <dbReference type="Proteomes" id="UP001576774"/>
    </source>
</evidence>
<keyword evidence="3" id="KW-0547">Nucleotide-binding</keyword>